<evidence type="ECO:0000259" key="12">
    <source>
        <dbReference type="Pfam" id="PF07730"/>
    </source>
</evidence>
<keyword evidence="14" id="KW-1185">Reference proteome</keyword>
<dbReference type="GO" id="GO:0016301">
    <property type="term" value="F:kinase activity"/>
    <property type="evidence" value="ECO:0007669"/>
    <property type="project" value="UniProtKB-KW"/>
</dbReference>
<dbReference type="EC" id="2.7.13.3" evidence="2"/>
<evidence type="ECO:0000259" key="11">
    <source>
        <dbReference type="Pfam" id="PF02518"/>
    </source>
</evidence>
<accession>A0ABU5MS88</accession>
<feature type="signal peptide" evidence="10">
    <location>
        <begin position="1"/>
        <end position="19"/>
    </location>
</feature>
<keyword evidence="8" id="KW-0902">Two-component regulatory system</keyword>
<dbReference type="Proteomes" id="UP001290861">
    <property type="component" value="Unassembled WGS sequence"/>
</dbReference>
<dbReference type="Gene3D" id="1.20.5.1930">
    <property type="match status" value="1"/>
</dbReference>
<dbReference type="Gene3D" id="3.30.565.10">
    <property type="entry name" value="Histidine kinase-like ATPase, C-terminal domain"/>
    <property type="match status" value="1"/>
</dbReference>
<dbReference type="InterPro" id="IPR036890">
    <property type="entry name" value="HATPase_C_sf"/>
</dbReference>
<dbReference type="Pfam" id="PF07730">
    <property type="entry name" value="HisKA_3"/>
    <property type="match status" value="1"/>
</dbReference>
<keyword evidence="6 13" id="KW-0418">Kinase</keyword>
<dbReference type="InterPro" id="IPR003594">
    <property type="entry name" value="HATPase_dom"/>
</dbReference>
<evidence type="ECO:0000256" key="1">
    <source>
        <dbReference type="ARBA" id="ARBA00000085"/>
    </source>
</evidence>
<dbReference type="InterPro" id="IPR050482">
    <property type="entry name" value="Sensor_HK_TwoCompSys"/>
</dbReference>
<evidence type="ECO:0000313" key="14">
    <source>
        <dbReference type="Proteomes" id="UP001290861"/>
    </source>
</evidence>
<protein>
    <recommendedName>
        <fullName evidence="2">histidine kinase</fullName>
        <ecNumber evidence="2">2.7.13.3</ecNumber>
    </recommendedName>
</protein>
<evidence type="ECO:0000313" key="13">
    <source>
        <dbReference type="EMBL" id="MDZ8117037.1"/>
    </source>
</evidence>
<evidence type="ECO:0000256" key="6">
    <source>
        <dbReference type="ARBA" id="ARBA00022777"/>
    </source>
</evidence>
<dbReference type="EMBL" id="JARVCO010000002">
    <property type="protein sequence ID" value="MDZ8117037.1"/>
    <property type="molecule type" value="Genomic_DNA"/>
</dbReference>
<proteinExistence type="predicted"/>
<keyword evidence="9" id="KW-0812">Transmembrane</keyword>
<name>A0ABU5MS88_9BACT</name>
<feature type="domain" description="Signal transduction histidine kinase subgroup 3 dimerisation and phosphoacceptor" evidence="12">
    <location>
        <begin position="452"/>
        <end position="516"/>
    </location>
</feature>
<keyword evidence="7" id="KW-0067">ATP-binding</keyword>
<evidence type="ECO:0000256" key="7">
    <source>
        <dbReference type="ARBA" id="ARBA00022840"/>
    </source>
</evidence>
<evidence type="ECO:0000256" key="3">
    <source>
        <dbReference type="ARBA" id="ARBA00022553"/>
    </source>
</evidence>
<gene>
    <name evidence="13" type="ORF">P9H32_00230</name>
</gene>
<feature type="domain" description="Histidine kinase/HSP90-like ATPase" evidence="11">
    <location>
        <begin position="561"/>
        <end position="613"/>
    </location>
</feature>
<evidence type="ECO:0000256" key="2">
    <source>
        <dbReference type="ARBA" id="ARBA00012438"/>
    </source>
</evidence>
<feature type="transmembrane region" description="Helical" evidence="9">
    <location>
        <begin position="419"/>
        <end position="443"/>
    </location>
</feature>
<dbReference type="PANTHER" id="PTHR24421">
    <property type="entry name" value="NITRATE/NITRITE SENSOR PROTEIN NARX-RELATED"/>
    <property type="match status" value="1"/>
</dbReference>
<sequence>MFIALYGLVLSVFIPSAQASVRNWINTKSDRMIDQLSIIQAELNKLPKTGPVGSPTTLGYQSQLFESLDQKLTIEVPFSEEVSVDLVVLVPAIYPLDGITLSPIGFPERFYIERIFQDGTTEVIADHRNTNYELQGIEPQLFFCPDAKPIVGIRVTTTRIAEEAFLAFGEIFAFAGEYNAALNAQVVAPKPRKKNLIWNTPCLVDGHTYYRPADRTSTVDRHEFRSFSQQVDLIFDLKEERTIDELRLWPVLINFQYVQSYDLGFGFPKDIKLEVLKYPEDPAPELIFQNAEELPAPGSTPYMKRLPPVHARYLRLTVANGHLGTRPNLQKRIFLSEVEFLHRGTNLVRNISPIANTYEHDKPYKPNPDILTDGLTNDGQIVPLRVWLIDYARKKELERQKKFLEAKLDLALIQEKNRVVTVAAAAVGLAIILALMIWVVRLLDQRHWANMRDQIASDLHDEVGANLSSIAHSVEMLSELIEMPTALQKKLLNSTTQTAKMTARDTRRFIKILNPKNKRISFESQIRHIADQMLGPIKTSFAMSEIEAFNGLKPIQQWNLILFIKEVLNNTIKHANATEVRISTMRDRANVKLILQDNGCGIDPDNLPLLHLELRAKKMKGKMELESSRELGTRISLTLRVKR</sequence>
<dbReference type="RefSeq" id="WP_322606843.1">
    <property type="nucleotide sequence ID" value="NZ_JARVCO010000002.1"/>
</dbReference>
<comment type="caution">
    <text evidence="13">The sequence shown here is derived from an EMBL/GenBank/DDBJ whole genome shotgun (WGS) entry which is preliminary data.</text>
</comment>
<reference evidence="13 14" key="1">
    <citation type="journal article" date="2024" name="Appl. Environ. Microbiol.">
        <title>Pontiella agarivorans sp. nov., a novel marine anaerobic bacterium capable of degrading macroalgal polysaccharides and fixing nitrogen.</title>
        <authorList>
            <person name="Liu N."/>
            <person name="Kivenson V."/>
            <person name="Peng X."/>
            <person name="Cui Z."/>
            <person name="Lankiewicz T.S."/>
            <person name="Gosselin K.M."/>
            <person name="English C.J."/>
            <person name="Blair E.M."/>
            <person name="O'Malley M.A."/>
            <person name="Valentine D.L."/>
        </authorList>
    </citation>
    <scope>NUCLEOTIDE SEQUENCE [LARGE SCALE GENOMIC DNA]</scope>
    <source>
        <strain evidence="13 14">NLcol2</strain>
    </source>
</reference>
<evidence type="ECO:0000256" key="9">
    <source>
        <dbReference type="SAM" id="Phobius"/>
    </source>
</evidence>
<evidence type="ECO:0000256" key="5">
    <source>
        <dbReference type="ARBA" id="ARBA00022741"/>
    </source>
</evidence>
<evidence type="ECO:0000256" key="10">
    <source>
        <dbReference type="SAM" id="SignalP"/>
    </source>
</evidence>
<dbReference type="PANTHER" id="PTHR24421:SF10">
    <property type="entry name" value="NITRATE_NITRITE SENSOR PROTEIN NARQ"/>
    <property type="match status" value="1"/>
</dbReference>
<organism evidence="13 14">
    <name type="scientific">Pontiella agarivorans</name>
    <dbReference type="NCBI Taxonomy" id="3038953"/>
    <lineage>
        <taxon>Bacteria</taxon>
        <taxon>Pseudomonadati</taxon>
        <taxon>Kiritimatiellota</taxon>
        <taxon>Kiritimatiellia</taxon>
        <taxon>Kiritimatiellales</taxon>
        <taxon>Pontiellaceae</taxon>
        <taxon>Pontiella</taxon>
    </lineage>
</organism>
<keyword evidence="9" id="KW-0472">Membrane</keyword>
<keyword evidence="3" id="KW-0597">Phosphoprotein</keyword>
<evidence type="ECO:0000256" key="4">
    <source>
        <dbReference type="ARBA" id="ARBA00022679"/>
    </source>
</evidence>
<keyword evidence="10" id="KW-0732">Signal</keyword>
<evidence type="ECO:0000256" key="8">
    <source>
        <dbReference type="ARBA" id="ARBA00023012"/>
    </source>
</evidence>
<dbReference type="SUPFAM" id="SSF55874">
    <property type="entry name" value="ATPase domain of HSP90 chaperone/DNA topoisomerase II/histidine kinase"/>
    <property type="match status" value="1"/>
</dbReference>
<keyword evidence="5" id="KW-0547">Nucleotide-binding</keyword>
<feature type="chain" id="PRO_5046472640" description="histidine kinase" evidence="10">
    <location>
        <begin position="20"/>
        <end position="643"/>
    </location>
</feature>
<comment type="catalytic activity">
    <reaction evidence="1">
        <text>ATP + protein L-histidine = ADP + protein N-phospho-L-histidine.</text>
        <dbReference type="EC" id="2.7.13.3"/>
    </reaction>
</comment>
<keyword evidence="9" id="KW-1133">Transmembrane helix</keyword>
<dbReference type="InterPro" id="IPR011712">
    <property type="entry name" value="Sig_transdc_His_kin_sub3_dim/P"/>
</dbReference>
<dbReference type="Pfam" id="PF02518">
    <property type="entry name" value="HATPase_c"/>
    <property type="match status" value="1"/>
</dbReference>
<keyword evidence="4" id="KW-0808">Transferase</keyword>